<accession>M2LFN4</accession>
<dbReference type="OMA" id="TDRWCAF"/>
<keyword evidence="2" id="KW-1185">Reference proteome</keyword>
<dbReference type="GeneID" id="19110431"/>
<dbReference type="HOGENOM" id="CLU_050866_1_1_1"/>
<dbReference type="PANTHER" id="PTHR40518">
    <property type="entry name" value="ACETOACETATE DECARBOXYLASE"/>
    <property type="match status" value="1"/>
</dbReference>
<dbReference type="Proteomes" id="UP000011761">
    <property type="component" value="Unassembled WGS sequence"/>
</dbReference>
<dbReference type="InterPro" id="IPR023375">
    <property type="entry name" value="ADC_dom_sf"/>
</dbReference>
<dbReference type="SUPFAM" id="SSF160104">
    <property type="entry name" value="Acetoacetate decarboxylase-like"/>
    <property type="match status" value="1"/>
</dbReference>
<gene>
    <name evidence="1" type="ORF">BAUCODRAFT_264299</name>
</gene>
<dbReference type="eggNOG" id="ENOG502S5U3">
    <property type="taxonomic scope" value="Eukaryota"/>
</dbReference>
<dbReference type="PANTHER" id="PTHR40518:SF1">
    <property type="entry name" value="ACETOACETATE DECARBOXYLASE"/>
    <property type="match status" value="1"/>
</dbReference>
<dbReference type="KEGG" id="bcom:BAUCODRAFT_264299"/>
<organism evidence="1 2">
    <name type="scientific">Baudoinia panamericana (strain UAMH 10762)</name>
    <name type="common">Angels' share fungus</name>
    <name type="synonym">Baudoinia compniacensis (strain UAMH 10762)</name>
    <dbReference type="NCBI Taxonomy" id="717646"/>
    <lineage>
        <taxon>Eukaryota</taxon>
        <taxon>Fungi</taxon>
        <taxon>Dikarya</taxon>
        <taxon>Ascomycota</taxon>
        <taxon>Pezizomycotina</taxon>
        <taxon>Dothideomycetes</taxon>
        <taxon>Dothideomycetidae</taxon>
        <taxon>Mycosphaerellales</taxon>
        <taxon>Teratosphaeriaceae</taxon>
        <taxon>Baudoinia</taxon>
    </lineage>
</organism>
<dbReference type="OrthoDB" id="9970474at2759"/>
<dbReference type="EMBL" id="KB445561">
    <property type="protein sequence ID" value="EMC92857.1"/>
    <property type="molecule type" value="Genomic_DNA"/>
</dbReference>
<evidence type="ECO:0000313" key="1">
    <source>
        <dbReference type="EMBL" id="EMC92857.1"/>
    </source>
</evidence>
<sequence length="261" mass="29263">MGSDLPLEASAPWKCRAESYWMILQLQNPLPVDIYDQLEAEHPACTTAGFKGGYGMVMVVRYSDTPVGSYDELAIIPGNFNVKGGSLDGQAKLRVTRIYVSQKDTTYNGRRNWNIPKHLARFEFSAPPVAKGSSPPKQLTVSVYPPDSEDANAKPFFRATFAPISYLPAFPLSTSYMPLDMTIVQPPIPAGEDSILCGTDKWVRFQTTFATSRAYLMRATNEDDYGKVKQEGWWPRVKPWSTGFWLEEAVLDVSTLEEEWS</sequence>
<evidence type="ECO:0008006" key="3">
    <source>
        <dbReference type="Google" id="ProtNLM"/>
    </source>
</evidence>
<proteinExistence type="predicted"/>
<dbReference type="AlphaFoldDB" id="M2LFN4"/>
<protein>
    <recommendedName>
        <fullName evidence="3">Acetoacetate decarboxylase</fullName>
    </recommendedName>
</protein>
<evidence type="ECO:0000313" key="2">
    <source>
        <dbReference type="Proteomes" id="UP000011761"/>
    </source>
</evidence>
<name>M2LFN4_BAUPA</name>
<reference evidence="1 2" key="1">
    <citation type="journal article" date="2012" name="PLoS Pathog.">
        <title>Diverse lifestyles and strategies of plant pathogenesis encoded in the genomes of eighteen Dothideomycetes fungi.</title>
        <authorList>
            <person name="Ohm R.A."/>
            <person name="Feau N."/>
            <person name="Henrissat B."/>
            <person name="Schoch C.L."/>
            <person name="Horwitz B.A."/>
            <person name="Barry K.W."/>
            <person name="Condon B.J."/>
            <person name="Copeland A.C."/>
            <person name="Dhillon B."/>
            <person name="Glaser F."/>
            <person name="Hesse C.N."/>
            <person name="Kosti I."/>
            <person name="LaButti K."/>
            <person name="Lindquist E.A."/>
            <person name="Lucas S."/>
            <person name="Salamov A.A."/>
            <person name="Bradshaw R.E."/>
            <person name="Ciuffetti L."/>
            <person name="Hamelin R.C."/>
            <person name="Kema G.H.J."/>
            <person name="Lawrence C."/>
            <person name="Scott J.A."/>
            <person name="Spatafora J.W."/>
            <person name="Turgeon B.G."/>
            <person name="de Wit P.J.G.M."/>
            <person name="Zhong S."/>
            <person name="Goodwin S.B."/>
            <person name="Grigoriev I.V."/>
        </authorList>
    </citation>
    <scope>NUCLEOTIDE SEQUENCE [LARGE SCALE GENOMIC DNA]</scope>
    <source>
        <strain evidence="1 2">UAMH 10762</strain>
    </source>
</reference>
<dbReference type="RefSeq" id="XP_007680156.1">
    <property type="nucleotide sequence ID" value="XM_007681966.1"/>
</dbReference>
<dbReference type="Gene3D" id="2.40.400.10">
    <property type="entry name" value="Acetoacetate decarboxylase-like"/>
    <property type="match status" value="1"/>
</dbReference>